<organism evidence="9 10">
    <name type="scientific">Mailhella massiliensis</name>
    <dbReference type="NCBI Taxonomy" id="1903261"/>
    <lineage>
        <taxon>Bacteria</taxon>
        <taxon>Pseudomonadati</taxon>
        <taxon>Thermodesulfobacteriota</taxon>
        <taxon>Desulfovibrionia</taxon>
        <taxon>Desulfovibrionales</taxon>
        <taxon>Desulfovibrionaceae</taxon>
        <taxon>Mailhella</taxon>
    </lineage>
</organism>
<reference evidence="9" key="1">
    <citation type="journal article" date="2021" name="PeerJ">
        <title>Extensive microbial diversity within the chicken gut microbiome revealed by metagenomics and culture.</title>
        <authorList>
            <person name="Gilroy R."/>
            <person name="Ravi A."/>
            <person name="Getino M."/>
            <person name="Pursley I."/>
            <person name="Horton D.L."/>
            <person name="Alikhan N.F."/>
            <person name="Baker D."/>
            <person name="Gharbi K."/>
            <person name="Hall N."/>
            <person name="Watson M."/>
            <person name="Adriaenssens E.M."/>
            <person name="Foster-Nyarko E."/>
            <person name="Jarju S."/>
            <person name="Secka A."/>
            <person name="Antonio M."/>
            <person name="Oren A."/>
            <person name="Chaudhuri R.R."/>
            <person name="La Ragione R."/>
            <person name="Hildebrand F."/>
            <person name="Pallen M.J."/>
        </authorList>
    </citation>
    <scope>NUCLEOTIDE SEQUENCE</scope>
    <source>
        <strain evidence="9">ChiGjej2B2-19336</strain>
    </source>
</reference>
<evidence type="ECO:0000256" key="8">
    <source>
        <dbReference type="RuleBase" id="RU363041"/>
    </source>
</evidence>
<dbReference type="PANTHER" id="PTHR30269">
    <property type="entry name" value="TRANSMEMBRANE PROTEIN YFCA"/>
    <property type="match status" value="1"/>
</dbReference>
<evidence type="ECO:0000313" key="9">
    <source>
        <dbReference type="EMBL" id="HJD97101.1"/>
    </source>
</evidence>
<evidence type="ECO:0000256" key="6">
    <source>
        <dbReference type="ARBA" id="ARBA00022989"/>
    </source>
</evidence>
<dbReference type="RefSeq" id="WP_304121958.1">
    <property type="nucleotide sequence ID" value="NZ_DYZA01000107.1"/>
</dbReference>
<protein>
    <recommendedName>
        <fullName evidence="8">Probable membrane transporter protein</fullName>
    </recommendedName>
</protein>
<comment type="similarity">
    <text evidence="2 8">Belongs to the 4-toluene sulfonate uptake permease (TSUP) (TC 2.A.102) family.</text>
</comment>
<comment type="caution">
    <text evidence="9">The sequence shown here is derived from an EMBL/GenBank/DDBJ whole genome shotgun (WGS) entry which is preliminary data.</text>
</comment>
<feature type="transmembrane region" description="Helical" evidence="8">
    <location>
        <begin position="101"/>
        <end position="120"/>
    </location>
</feature>
<dbReference type="PANTHER" id="PTHR30269:SF37">
    <property type="entry name" value="MEMBRANE TRANSPORTER PROTEIN"/>
    <property type="match status" value="1"/>
</dbReference>
<keyword evidence="3" id="KW-0813">Transport</keyword>
<dbReference type="Pfam" id="PF01925">
    <property type="entry name" value="TauE"/>
    <property type="match status" value="1"/>
</dbReference>
<proteinExistence type="inferred from homology"/>
<feature type="transmembrane region" description="Helical" evidence="8">
    <location>
        <begin position="194"/>
        <end position="216"/>
    </location>
</feature>
<feature type="transmembrane region" description="Helical" evidence="8">
    <location>
        <begin position="45"/>
        <end position="64"/>
    </location>
</feature>
<accession>A0A921DRJ5</accession>
<reference evidence="9" key="2">
    <citation type="submission" date="2021-09" db="EMBL/GenBank/DDBJ databases">
        <authorList>
            <person name="Gilroy R."/>
        </authorList>
    </citation>
    <scope>NUCLEOTIDE SEQUENCE</scope>
    <source>
        <strain evidence="9">ChiGjej2B2-19336</strain>
    </source>
</reference>
<feature type="transmembrane region" description="Helical" evidence="8">
    <location>
        <begin position="170"/>
        <end position="188"/>
    </location>
</feature>
<keyword evidence="5 8" id="KW-0812">Transmembrane</keyword>
<evidence type="ECO:0000256" key="5">
    <source>
        <dbReference type="ARBA" id="ARBA00022692"/>
    </source>
</evidence>
<dbReference type="Proteomes" id="UP000698963">
    <property type="component" value="Unassembled WGS sequence"/>
</dbReference>
<evidence type="ECO:0000256" key="4">
    <source>
        <dbReference type="ARBA" id="ARBA00022475"/>
    </source>
</evidence>
<evidence type="ECO:0000256" key="3">
    <source>
        <dbReference type="ARBA" id="ARBA00022448"/>
    </source>
</evidence>
<keyword evidence="7 8" id="KW-0472">Membrane</keyword>
<evidence type="ECO:0000313" key="10">
    <source>
        <dbReference type="Proteomes" id="UP000698963"/>
    </source>
</evidence>
<gene>
    <name evidence="9" type="ORF">K8W16_05605</name>
</gene>
<evidence type="ECO:0000256" key="2">
    <source>
        <dbReference type="ARBA" id="ARBA00009142"/>
    </source>
</evidence>
<feature type="transmembrane region" description="Helical" evidence="8">
    <location>
        <begin position="12"/>
        <end position="33"/>
    </location>
</feature>
<keyword evidence="4 8" id="KW-1003">Cell membrane</keyword>
<dbReference type="GO" id="GO:0005886">
    <property type="term" value="C:plasma membrane"/>
    <property type="evidence" value="ECO:0007669"/>
    <property type="project" value="UniProtKB-SubCell"/>
</dbReference>
<feature type="transmembrane region" description="Helical" evidence="8">
    <location>
        <begin position="132"/>
        <end position="158"/>
    </location>
</feature>
<evidence type="ECO:0000256" key="7">
    <source>
        <dbReference type="ARBA" id="ARBA00023136"/>
    </source>
</evidence>
<keyword evidence="6 8" id="KW-1133">Transmembrane helix</keyword>
<dbReference type="AlphaFoldDB" id="A0A921DRJ5"/>
<comment type="subcellular location">
    <subcellularLocation>
        <location evidence="1 8">Cell membrane</location>
        <topology evidence="1 8">Multi-pass membrane protein</topology>
    </subcellularLocation>
</comment>
<feature type="transmembrane region" description="Helical" evidence="8">
    <location>
        <begin position="228"/>
        <end position="245"/>
    </location>
</feature>
<name>A0A921DRJ5_9BACT</name>
<dbReference type="InterPro" id="IPR002781">
    <property type="entry name" value="TM_pro_TauE-like"/>
</dbReference>
<evidence type="ECO:0000256" key="1">
    <source>
        <dbReference type="ARBA" id="ARBA00004651"/>
    </source>
</evidence>
<dbReference type="EMBL" id="DYZA01000107">
    <property type="protein sequence ID" value="HJD97101.1"/>
    <property type="molecule type" value="Genomic_DNA"/>
</dbReference>
<sequence length="246" mass="26151">MDFFWICFMVGLGWFFGGIVGGATGIGTIMIAMPLMTAVLPPSDAVLVGCLTGLPGTLHLVYSYRKACRWSDTRDLVLGVVPGCILGVMVLRVASMQFLQLMVCAILACFIGMQFCRRFATYRLPDSTAIGLGAGVVSGFVGGSVAMVGAPLGIYVLMKHWSPDRSRGNMSVVYVFSGLISVAAQATAGLYTFTLLQVALAGFTGCLIGQIMGVRLGRCINQVIFQRIVLIFLAIAAVILFIRAVG</sequence>
<dbReference type="InterPro" id="IPR052017">
    <property type="entry name" value="TSUP"/>
</dbReference>